<dbReference type="AlphaFoldDB" id="A0ABD3NSQ0"/>
<keyword evidence="5 7" id="KW-0472">Membrane</keyword>
<dbReference type="Pfam" id="PF07690">
    <property type="entry name" value="MFS_1"/>
    <property type="match status" value="1"/>
</dbReference>
<dbReference type="PANTHER" id="PTHR23506">
    <property type="entry name" value="GH10249P"/>
    <property type="match status" value="1"/>
</dbReference>
<reference evidence="8 9" key="1">
    <citation type="submission" date="2024-10" db="EMBL/GenBank/DDBJ databases">
        <title>Updated reference genomes for cyclostephanoid diatoms.</title>
        <authorList>
            <person name="Roberts W.R."/>
            <person name="Alverson A.J."/>
        </authorList>
    </citation>
    <scope>NUCLEOTIDE SEQUENCE [LARGE SCALE GENOMIC DNA]</scope>
    <source>
        <strain evidence="8 9">AJA010-31</strain>
    </source>
</reference>
<feature type="compositionally biased region" description="Basic and acidic residues" evidence="6">
    <location>
        <begin position="106"/>
        <end position="116"/>
    </location>
</feature>
<evidence type="ECO:0000256" key="5">
    <source>
        <dbReference type="ARBA" id="ARBA00023136"/>
    </source>
</evidence>
<evidence type="ECO:0008006" key="10">
    <source>
        <dbReference type="Google" id="ProtNLM"/>
    </source>
</evidence>
<keyword evidence="4 7" id="KW-1133">Transmembrane helix</keyword>
<sequence>MTSQNVQEQDALPNLKTLASPNLALVLHTSTLSRSMPQTITSGSSNGEVTSNLLVHHKSKNSHHGGTSVVQLNSTFLQLGLLVELVPSEVNGTVTEVTDELSSSDVLHDEKLKETNEGNNLSQSGSGDGVGSVNGGPSVGEGVEGVSGVVNVSGEVDTSTSDDVTQEGKLGNTSVLQLNVTETVETLLVGVVQQSQGIEESKRRLDTKLVLEGGEGGGGLAGLGRGEGGGAGDEGGNDGRLHGCCWGCITYEDRKSGEEDFEDLGSTLSQIPNLHLAACRYGNMKLTDQQRSVLSLSLITLISNASFSTIAPILPLECDAYQISEQWLSLIFLAYPVGFCVAAPLIAKWFEVVGTVQIMIWGMRSVGSIFLCMSFVFSFDAPSHLRIALLTMGQFSLGASMSTVSTGYYSLATLICSDQEKAMSYIESAVGLGYITGAILGSMMYEWLGYELAYRGVAFVMFVMSLGASNFLMKYLTCKRDKEIDFFDVEVPRDVVLASTNNTQVDGHIDDQQDSITQLSDKSTFCIEKDSNMLRIDQQEQIVCNKTILTTCSLLHHAKITSAGMSILWISASWSFLEPILAKRLLQFSLGKREIGVMFALSNIIYVPTAFFIQYIPKRYVQKHTIISISILLTPVGVLLIGTNSLSSMTMGILMLGFFPTPLWIFLLPSMQEDASDFFANQGQKRRVNDLTAGIYNMFITLGQIAGYIIGPLANQMYGATTTSQIVAAFVFLQFFVYCFGVGMCDRSSTTWRRKGRRRGRYFARYIV</sequence>
<dbReference type="InterPro" id="IPR050930">
    <property type="entry name" value="MFS_Vesicular_Transporter"/>
</dbReference>
<feature type="transmembrane region" description="Helical" evidence="7">
    <location>
        <begin position="560"/>
        <end position="577"/>
    </location>
</feature>
<feature type="region of interest" description="Disordered" evidence="6">
    <location>
        <begin position="97"/>
        <end position="145"/>
    </location>
</feature>
<evidence type="ECO:0000256" key="4">
    <source>
        <dbReference type="ARBA" id="ARBA00022989"/>
    </source>
</evidence>
<comment type="subcellular location">
    <subcellularLocation>
        <location evidence="1">Membrane</location>
        <topology evidence="1">Multi-pass membrane protein</topology>
    </subcellularLocation>
</comment>
<protein>
    <recommendedName>
        <fullName evidence="10">Major facilitator superfamily (MFS) profile domain-containing protein</fullName>
    </recommendedName>
</protein>
<feature type="transmembrane region" description="Helical" evidence="7">
    <location>
        <begin position="429"/>
        <end position="448"/>
    </location>
</feature>
<evidence type="ECO:0000256" key="2">
    <source>
        <dbReference type="ARBA" id="ARBA00022448"/>
    </source>
</evidence>
<feature type="transmembrane region" description="Helical" evidence="7">
    <location>
        <begin position="649"/>
        <end position="670"/>
    </location>
</feature>
<feature type="transmembrane region" description="Helical" evidence="7">
    <location>
        <begin position="358"/>
        <end position="377"/>
    </location>
</feature>
<feature type="transmembrane region" description="Helical" evidence="7">
    <location>
        <begin position="326"/>
        <end position="346"/>
    </location>
</feature>
<feature type="transmembrane region" description="Helical" evidence="7">
    <location>
        <begin position="691"/>
        <end position="714"/>
    </location>
</feature>
<name>A0ABD3NSQ0_9STRA</name>
<evidence type="ECO:0000256" key="6">
    <source>
        <dbReference type="SAM" id="MobiDB-lite"/>
    </source>
</evidence>
<feature type="transmembrane region" description="Helical" evidence="7">
    <location>
        <begin position="726"/>
        <end position="745"/>
    </location>
</feature>
<dbReference type="Proteomes" id="UP001530400">
    <property type="component" value="Unassembled WGS sequence"/>
</dbReference>
<feature type="transmembrane region" description="Helical" evidence="7">
    <location>
        <begin position="597"/>
        <end position="613"/>
    </location>
</feature>
<dbReference type="InterPro" id="IPR036259">
    <property type="entry name" value="MFS_trans_sf"/>
</dbReference>
<feature type="compositionally biased region" description="Gly residues" evidence="6">
    <location>
        <begin position="126"/>
        <end position="145"/>
    </location>
</feature>
<keyword evidence="2" id="KW-0813">Transport</keyword>
<keyword evidence="3 7" id="KW-0812">Transmembrane</keyword>
<dbReference type="InterPro" id="IPR011701">
    <property type="entry name" value="MFS"/>
</dbReference>
<feature type="transmembrane region" description="Helical" evidence="7">
    <location>
        <begin position="397"/>
        <end position="417"/>
    </location>
</feature>
<dbReference type="Gene3D" id="1.20.1250.20">
    <property type="entry name" value="MFS general substrate transporter like domains"/>
    <property type="match status" value="2"/>
</dbReference>
<feature type="transmembrane region" description="Helical" evidence="7">
    <location>
        <begin position="625"/>
        <end position="643"/>
    </location>
</feature>
<dbReference type="SUPFAM" id="SSF103473">
    <property type="entry name" value="MFS general substrate transporter"/>
    <property type="match status" value="1"/>
</dbReference>
<evidence type="ECO:0000256" key="7">
    <source>
        <dbReference type="SAM" id="Phobius"/>
    </source>
</evidence>
<proteinExistence type="predicted"/>
<dbReference type="GO" id="GO:0016020">
    <property type="term" value="C:membrane"/>
    <property type="evidence" value="ECO:0007669"/>
    <property type="project" value="UniProtKB-SubCell"/>
</dbReference>
<evidence type="ECO:0000313" key="8">
    <source>
        <dbReference type="EMBL" id="KAL3778959.1"/>
    </source>
</evidence>
<comment type="caution">
    <text evidence="8">The sequence shown here is derived from an EMBL/GenBank/DDBJ whole genome shotgun (WGS) entry which is preliminary data.</text>
</comment>
<feature type="transmembrane region" description="Helical" evidence="7">
    <location>
        <begin position="293"/>
        <end position="314"/>
    </location>
</feature>
<dbReference type="PANTHER" id="PTHR23506:SF26">
    <property type="entry name" value="MFS-TYPE TRANSPORTER SLC18B1"/>
    <property type="match status" value="1"/>
</dbReference>
<organism evidence="8 9">
    <name type="scientific">Cyclotella atomus</name>
    <dbReference type="NCBI Taxonomy" id="382360"/>
    <lineage>
        <taxon>Eukaryota</taxon>
        <taxon>Sar</taxon>
        <taxon>Stramenopiles</taxon>
        <taxon>Ochrophyta</taxon>
        <taxon>Bacillariophyta</taxon>
        <taxon>Coscinodiscophyceae</taxon>
        <taxon>Thalassiosirophycidae</taxon>
        <taxon>Stephanodiscales</taxon>
        <taxon>Stephanodiscaceae</taxon>
        <taxon>Cyclotella</taxon>
    </lineage>
</organism>
<evidence type="ECO:0000313" key="9">
    <source>
        <dbReference type="Proteomes" id="UP001530400"/>
    </source>
</evidence>
<evidence type="ECO:0000256" key="3">
    <source>
        <dbReference type="ARBA" id="ARBA00022692"/>
    </source>
</evidence>
<accession>A0ABD3NSQ0</accession>
<gene>
    <name evidence="8" type="ORF">ACHAWO_013656</name>
</gene>
<evidence type="ECO:0000256" key="1">
    <source>
        <dbReference type="ARBA" id="ARBA00004141"/>
    </source>
</evidence>
<dbReference type="EMBL" id="JALLPJ020000962">
    <property type="protein sequence ID" value="KAL3778959.1"/>
    <property type="molecule type" value="Genomic_DNA"/>
</dbReference>
<feature type="transmembrane region" description="Helical" evidence="7">
    <location>
        <begin position="454"/>
        <end position="473"/>
    </location>
</feature>
<keyword evidence="9" id="KW-1185">Reference proteome</keyword>